<feature type="compositionally biased region" description="Basic and acidic residues" evidence="1">
    <location>
        <begin position="256"/>
        <end position="265"/>
    </location>
</feature>
<feature type="region of interest" description="Disordered" evidence="1">
    <location>
        <begin position="360"/>
        <end position="452"/>
    </location>
</feature>
<comment type="caution">
    <text evidence="3">The sequence shown here is derived from an EMBL/GenBank/DDBJ whole genome shotgun (WGS) entry which is preliminary data.</text>
</comment>
<evidence type="ECO:0000313" key="4">
    <source>
        <dbReference type="Proteomes" id="UP000077051"/>
    </source>
</evidence>
<feature type="compositionally biased region" description="Basic and acidic residues" evidence="1">
    <location>
        <begin position="231"/>
        <end position="240"/>
    </location>
</feature>
<protein>
    <submittedName>
        <fullName evidence="3">C2H2-type zinc finger transcription factor</fullName>
    </submittedName>
</protein>
<evidence type="ECO:0000313" key="3">
    <source>
        <dbReference type="EMBL" id="OAC97729.1"/>
    </source>
</evidence>
<dbReference type="STRING" id="747725.A0A168GIU3"/>
<reference evidence="3 4" key="1">
    <citation type="submission" date="2015-06" db="EMBL/GenBank/DDBJ databases">
        <title>Expansion of signal transduction pathways in fungi by whole-genome duplication.</title>
        <authorList>
            <consortium name="DOE Joint Genome Institute"/>
            <person name="Corrochano L.M."/>
            <person name="Kuo A."/>
            <person name="Marcet-Houben M."/>
            <person name="Polaino S."/>
            <person name="Salamov A."/>
            <person name="Villalobos J.M."/>
            <person name="Alvarez M.I."/>
            <person name="Avalos J."/>
            <person name="Benito E.P."/>
            <person name="Benoit I."/>
            <person name="Burger G."/>
            <person name="Camino L.P."/>
            <person name="Canovas D."/>
            <person name="Cerda-Olmedo E."/>
            <person name="Cheng J.-F."/>
            <person name="Dominguez A."/>
            <person name="Elias M."/>
            <person name="Eslava A.P."/>
            <person name="Glaser F."/>
            <person name="Grimwood J."/>
            <person name="Gutierrez G."/>
            <person name="Heitman J."/>
            <person name="Henrissat B."/>
            <person name="Iturriaga E.A."/>
            <person name="Lang B.F."/>
            <person name="Lavin J.L."/>
            <person name="Lee S."/>
            <person name="Li W."/>
            <person name="Lindquist E."/>
            <person name="Lopez-Garcia S."/>
            <person name="Luque E.M."/>
            <person name="Marcos A.T."/>
            <person name="Martin J."/>
            <person name="Mccluskey K."/>
            <person name="Medina H.R."/>
            <person name="Miralles-Duran A."/>
            <person name="Miyazaki A."/>
            <person name="Munoz-Torres E."/>
            <person name="Oguiza J.A."/>
            <person name="Ohm R."/>
            <person name="Olmedo M."/>
            <person name="Orejas M."/>
            <person name="Ortiz-Castellanos L."/>
            <person name="Pisabarro A.G."/>
            <person name="Rodriguez-Romero J."/>
            <person name="Ruiz-Herrera J."/>
            <person name="Ruiz-Vazquez R."/>
            <person name="Sanz C."/>
            <person name="Schackwitz W."/>
            <person name="Schmutz J."/>
            <person name="Shahriari M."/>
            <person name="Shelest E."/>
            <person name="Silva-Franco F."/>
            <person name="Soanes D."/>
            <person name="Syed K."/>
            <person name="Tagua V.G."/>
            <person name="Talbot N.J."/>
            <person name="Thon M."/>
            <person name="De Vries R.P."/>
            <person name="Wiebenga A."/>
            <person name="Yadav J.S."/>
            <person name="Braun E.L."/>
            <person name="Baker S."/>
            <person name="Garre V."/>
            <person name="Horwitz B."/>
            <person name="Torres-Martinez S."/>
            <person name="Idnurm A."/>
            <person name="Herrera-Estrella A."/>
            <person name="Gabaldon T."/>
            <person name="Grigoriev I.V."/>
        </authorList>
    </citation>
    <scope>NUCLEOTIDE SEQUENCE [LARGE SCALE GENOMIC DNA]</scope>
    <source>
        <strain evidence="3 4">CBS 277.49</strain>
    </source>
</reference>
<feature type="compositionally biased region" description="Low complexity" evidence="1">
    <location>
        <begin position="274"/>
        <end position="307"/>
    </location>
</feature>
<dbReference type="AlphaFoldDB" id="A0A168GIU3"/>
<evidence type="ECO:0000256" key="1">
    <source>
        <dbReference type="SAM" id="MobiDB-lite"/>
    </source>
</evidence>
<feature type="region of interest" description="Disordered" evidence="1">
    <location>
        <begin position="166"/>
        <end position="344"/>
    </location>
</feature>
<dbReference type="VEuPathDB" id="FungiDB:MUCCIDRAFT_116213"/>
<evidence type="ECO:0000259" key="2">
    <source>
        <dbReference type="PROSITE" id="PS00028"/>
    </source>
</evidence>
<dbReference type="OrthoDB" id="2289379at2759"/>
<dbReference type="PROSITE" id="PS00028">
    <property type="entry name" value="ZINC_FINGER_C2H2_1"/>
    <property type="match status" value="1"/>
</dbReference>
<keyword evidence="4" id="KW-1185">Reference proteome</keyword>
<organism evidence="3 4">
    <name type="scientific">Mucor lusitanicus CBS 277.49</name>
    <dbReference type="NCBI Taxonomy" id="747725"/>
    <lineage>
        <taxon>Eukaryota</taxon>
        <taxon>Fungi</taxon>
        <taxon>Fungi incertae sedis</taxon>
        <taxon>Mucoromycota</taxon>
        <taxon>Mucoromycotina</taxon>
        <taxon>Mucoromycetes</taxon>
        <taxon>Mucorales</taxon>
        <taxon>Mucorineae</taxon>
        <taxon>Mucoraceae</taxon>
        <taxon>Mucor</taxon>
    </lineage>
</organism>
<feature type="domain" description="C2H2-type" evidence="2">
    <location>
        <begin position="135"/>
        <end position="156"/>
    </location>
</feature>
<feature type="compositionally biased region" description="Basic and acidic residues" evidence="1">
    <location>
        <begin position="441"/>
        <end position="452"/>
    </location>
</feature>
<accession>A0A168GIU3</accession>
<feature type="compositionally biased region" description="Polar residues" evidence="1">
    <location>
        <begin position="188"/>
        <end position="205"/>
    </location>
</feature>
<dbReference type="Proteomes" id="UP000077051">
    <property type="component" value="Unassembled WGS sequence"/>
</dbReference>
<dbReference type="EMBL" id="AMYB01000013">
    <property type="protein sequence ID" value="OAC97729.1"/>
    <property type="molecule type" value="Genomic_DNA"/>
</dbReference>
<gene>
    <name evidence="3" type="ORF">MUCCIDRAFT_116213</name>
</gene>
<feature type="compositionally biased region" description="Polar residues" evidence="1">
    <location>
        <begin position="314"/>
        <end position="337"/>
    </location>
</feature>
<feature type="region of interest" description="Disordered" evidence="1">
    <location>
        <begin position="1"/>
        <end position="24"/>
    </location>
</feature>
<name>A0A168GIU3_MUCCL</name>
<dbReference type="InterPro" id="IPR013087">
    <property type="entry name" value="Znf_C2H2_type"/>
</dbReference>
<proteinExistence type="predicted"/>
<sequence>MTNRGGTQRGKGTRKQRQAAPSRSINMYGSTIKRHLRFARRRACFASTSSLTQSTPRNNAVKVNKGTFICLRSQCPNAYVPVCRDQVSALAIGLAGMVQLLFGATFLCFDENSDYQHRNRFVNKPGKGVQRRWTCQACPVYFKTKKELMEHFVPSHVPEDYKMPLSELDTVDTPPSSSSRSETEIDTPVSSLSLSSQNHAQSRTTDSNEDDDDVFQPPLPLPTARPLRSSPRKDKGKGKLQEAPMQLPFSTARSKLAKEANEGHRSSSGRNLASTTTNSSIVSSGSSSPSTSNSNSSGITSSTTVGNTEDESDGNSTARSTRLSYTSIGVDTGSQGVSDVKTQDRDGVALWPVFTNIHTMKRNASLASGETDKEEDEVTVKDSISSSPYEAEPTSHDESDDDDIPLAYRNNSYNRTGRVGRKRKDTGNDEVVATIKRKRLVRGDKRRSVNEG</sequence>